<reference evidence="3" key="2">
    <citation type="submission" date="2022-06" db="UniProtKB">
        <authorList>
            <consortium name="EnsemblMetazoa"/>
        </authorList>
    </citation>
    <scope>IDENTIFICATION</scope>
    <source>
        <strain evidence="3">DF5081</strain>
    </source>
</reference>
<evidence type="ECO:0000313" key="3">
    <source>
        <dbReference type="EnsemblMetazoa" id="CJA04425.1"/>
    </source>
</evidence>
<feature type="transmembrane region" description="Helical" evidence="2">
    <location>
        <begin position="138"/>
        <end position="157"/>
    </location>
</feature>
<dbReference type="AlphaFoldDB" id="A0A8R1HKN5"/>
<proteinExistence type="predicted"/>
<dbReference type="SUPFAM" id="SSF103473">
    <property type="entry name" value="MFS general substrate transporter"/>
    <property type="match status" value="1"/>
</dbReference>
<keyword evidence="2" id="KW-0472">Membrane</keyword>
<feature type="region of interest" description="Disordered" evidence="1">
    <location>
        <begin position="28"/>
        <end position="59"/>
    </location>
</feature>
<dbReference type="PANTHER" id="PTHR11360">
    <property type="entry name" value="MONOCARBOXYLATE TRANSPORTER"/>
    <property type="match status" value="1"/>
</dbReference>
<evidence type="ECO:0008006" key="5">
    <source>
        <dbReference type="Google" id="ProtNLM"/>
    </source>
</evidence>
<feature type="transmembrane region" description="Helical" evidence="2">
    <location>
        <begin position="637"/>
        <end position="663"/>
    </location>
</feature>
<feature type="transmembrane region" description="Helical" evidence="2">
    <location>
        <begin position="612"/>
        <end position="631"/>
    </location>
</feature>
<reference evidence="4" key="1">
    <citation type="submission" date="2010-08" db="EMBL/GenBank/DDBJ databases">
        <authorList>
            <consortium name="Caenorhabditis japonica Sequencing Consortium"/>
            <person name="Wilson R.K."/>
        </authorList>
    </citation>
    <scope>NUCLEOTIDE SEQUENCE [LARGE SCALE GENOMIC DNA]</scope>
    <source>
        <strain evidence="4">DF5081</strain>
    </source>
</reference>
<dbReference type="InterPro" id="IPR011701">
    <property type="entry name" value="MFS"/>
</dbReference>
<feature type="transmembrane region" description="Helical" evidence="2">
    <location>
        <begin position="700"/>
        <end position="722"/>
    </location>
</feature>
<feature type="transmembrane region" description="Helical" evidence="2">
    <location>
        <begin position="580"/>
        <end position="600"/>
    </location>
</feature>
<dbReference type="PANTHER" id="PTHR11360:SF297">
    <property type="entry name" value="MFS DOMAIN-CONTAINING PROTEIN"/>
    <property type="match status" value="1"/>
</dbReference>
<feature type="transmembrane region" description="Helical" evidence="2">
    <location>
        <begin position="232"/>
        <end position="251"/>
    </location>
</feature>
<feature type="region of interest" description="Disordered" evidence="1">
    <location>
        <begin position="405"/>
        <end position="433"/>
    </location>
</feature>
<feature type="compositionally biased region" description="Low complexity" evidence="1">
    <location>
        <begin position="405"/>
        <end position="427"/>
    </location>
</feature>
<dbReference type="Pfam" id="PF07690">
    <property type="entry name" value="MFS_1"/>
    <property type="match status" value="2"/>
</dbReference>
<feature type="transmembrane region" description="Helical" evidence="2">
    <location>
        <begin position="202"/>
        <end position="226"/>
    </location>
</feature>
<dbReference type="FunFam" id="1.20.1250.20:FF:000851">
    <property type="entry name" value="Gon-2 Extragenic Modifier"/>
    <property type="match status" value="1"/>
</dbReference>
<feature type="transmembrane region" description="Helical" evidence="2">
    <location>
        <begin position="675"/>
        <end position="694"/>
    </location>
</feature>
<keyword evidence="2" id="KW-0812">Transmembrane</keyword>
<dbReference type="InterPro" id="IPR050327">
    <property type="entry name" value="Proton-linked_MCT"/>
</dbReference>
<keyword evidence="2" id="KW-1133">Transmembrane helix</keyword>
<dbReference type="Gene3D" id="1.20.1250.20">
    <property type="entry name" value="MFS general substrate transporter like domains"/>
    <property type="match status" value="2"/>
</dbReference>
<feature type="transmembrane region" description="Helical" evidence="2">
    <location>
        <begin position="69"/>
        <end position="101"/>
    </location>
</feature>
<evidence type="ECO:0000313" key="4">
    <source>
        <dbReference type="Proteomes" id="UP000005237"/>
    </source>
</evidence>
<name>A0A8R1HKN5_CAEJA</name>
<dbReference type="Proteomes" id="UP000005237">
    <property type="component" value="Unassembled WGS sequence"/>
</dbReference>
<sequence>MATRRRPSMRTRMKAEDVSCWVEHNQPNFSPHDEHHVRFEPLPQTARDDSDSESEESLTERPVYMDGGYAWFVTLCSFIMHAVCDGSSFCFGILFVMIQIYYKADRIVSMIAASLFLSLPLCLSPVAGITSDILGCRYSILVGATICTVSCFMSIFASNIWYFTLFFGFGCGAGMSFIYNAAIVIVTYYFDKKRGMATSIAVAGTGCGTFLFPLYIAGATSLLSVIASELQATLIAFTLAYFLIVIIGFFIKDVEWESDKTEYKLRQFERNVKAIMEAQESAASKTISRHACSLPDLNITQAIKTGSKQSLCEVGTDGKTEMPTRSKSVAHFNNKNPVMQTIPEYTMIRLANLEHLDLELANSPCTTVKATRRRIPSKVSMSVDQINELEDEDFKINLFVYSSESSSGSKTMSSSELSNDGDSSSSELSEKPTEPLKLINKNLAVGALANRATSSAPNSARVFRNSLAPGNANISGGRIMASNAIQNRYVTNLLTMGKIPSAPMLIARKKRRNILIKLNLAILKRMTENEIPVYKTALKSKSYQYLIASVLCLYLILDVPYVCFYDYALDHLQLSEKWAGAIYSAIGGANFLSTIVYGKFADLDPDRKYVHMIYAGSMVGVAVSMVLAVFATAAWNLIIIGAMFGVFVTSNYVLQSIMITVCFEDMNVFQGAYSMIGLIEGLASLIGPPIFATIRELTGSYTLVFLIASFFALLSAIFLVLLHHAEQQLEADEENSVQNEEAGLKQIDGKFNAEKNGTGAEHQNLLV</sequence>
<dbReference type="InterPro" id="IPR036259">
    <property type="entry name" value="MFS_trans_sf"/>
</dbReference>
<evidence type="ECO:0000256" key="2">
    <source>
        <dbReference type="SAM" id="Phobius"/>
    </source>
</evidence>
<evidence type="ECO:0000256" key="1">
    <source>
        <dbReference type="SAM" id="MobiDB-lite"/>
    </source>
</evidence>
<feature type="transmembrane region" description="Helical" evidence="2">
    <location>
        <begin position="107"/>
        <end position="126"/>
    </location>
</feature>
<protein>
    <recommendedName>
        <fullName evidence="5">Major facilitator superfamily (MFS) profile domain-containing protein</fullName>
    </recommendedName>
</protein>
<dbReference type="GO" id="GO:0008028">
    <property type="term" value="F:monocarboxylic acid transmembrane transporter activity"/>
    <property type="evidence" value="ECO:0007669"/>
    <property type="project" value="TreeGrafter"/>
</dbReference>
<dbReference type="EnsemblMetazoa" id="CJA04425.1">
    <property type="protein sequence ID" value="CJA04425.1"/>
    <property type="gene ID" value="WBGene00123627"/>
</dbReference>
<keyword evidence="4" id="KW-1185">Reference proteome</keyword>
<feature type="transmembrane region" description="Helical" evidence="2">
    <location>
        <begin position="545"/>
        <end position="568"/>
    </location>
</feature>
<organism evidence="3 4">
    <name type="scientific">Caenorhabditis japonica</name>
    <dbReference type="NCBI Taxonomy" id="281687"/>
    <lineage>
        <taxon>Eukaryota</taxon>
        <taxon>Metazoa</taxon>
        <taxon>Ecdysozoa</taxon>
        <taxon>Nematoda</taxon>
        <taxon>Chromadorea</taxon>
        <taxon>Rhabditida</taxon>
        <taxon>Rhabditina</taxon>
        <taxon>Rhabditomorpha</taxon>
        <taxon>Rhabditoidea</taxon>
        <taxon>Rhabditidae</taxon>
        <taxon>Peloderinae</taxon>
        <taxon>Caenorhabditis</taxon>
    </lineage>
</organism>
<dbReference type="GO" id="GO:0005886">
    <property type="term" value="C:plasma membrane"/>
    <property type="evidence" value="ECO:0007669"/>
    <property type="project" value="EnsemblMetazoa"/>
</dbReference>
<accession>A0A8R1HKN5</accession>
<feature type="transmembrane region" description="Helical" evidence="2">
    <location>
        <begin position="163"/>
        <end position="190"/>
    </location>
</feature>